<evidence type="ECO:0000313" key="3">
    <source>
        <dbReference type="Proteomes" id="UP000053573"/>
    </source>
</evidence>
<evidence type="ECO:0000313" key="2">
    <source>
        <dbReference type="EMBL" id="KLJ08176.1"/>
    </source>
</evidence>
<comment type="caution">
    <text evidence="2">The sequence shown here is derived from an EMBL/GenBank/DDBJ whole genome shotgun (WGS) entry which is preliminary data.</text>
</comment>
<accession>A0A0H1BG47</accession>
<dbReference type="EMBL" id="LDEV01002650">
    <property type="protein sequence ID" value="KLJ08176.1"/>
    <property type="molecule type" value="Genomic_DNA"/>
</dbReference>
<sequence length="157" mass="18334">MESEGDKRAYAELPNMVRRFECGHSKTWVQAASLQKCFVYKGNSGDDDDDDDGGKQKHEKKKKKFDIGADVEIDMGDLRIAEFWETEYVFSEEEAGKIQFEQYRAEGVCGECINPELQKEREEREKGKGKKRWPKPRGLLGRWKGWMKNTFQEKREG</sequence>
<keyword evidence="3" id="KW-1185">Reference proteome</keyword>
<reference evidence="3" key="1">
    <citation type="journal article" date="2015" name="PLoS Genet.">
        <title>The dynamic genome and transcriptome of the human fungal pathogen Blastomyces and close relative Emmonsia.</title>
        <authorList>
            <person name="Munoz J.F."/>
            <person name="Gauthier G.M."/>
            <person name="Desjardins C.A."/>
            <person name="Gallo J.E."/>
            <person name="Holder J."/>
            <person name="Sullivan T.D."/>
            <person name="Marty A.J."/>
            <person name="Carmen J.C."/>
            <person name="Chen Z."/>
            <person name="Ding L."/>
            <person name="Gujja S."/>
            <person name="Magrini V."/>
            <person name="Misas E."/>
            <person name="Mitreva M."/>
            <person name="Priest M."/>
            <person name="Saif S."/>
            <person name="Whiston E.A."/>
            <person name="Young S."/>
            <person name="Zeng Q."/>
            <person name="Goldman W.E."/>
            <person name="Mardis E.R."/>
            <person name="Taylor J.W."/>
            <person name="McEwen J.G."/>
            <person name="Clay O.K."/>
            <person name="Klein B.S."/>
            <person name="Cuomo C.A."/>
        </authorList>
    </citation>
    <scope>NUCLEOTIDE SEQUENCE [LARGE SCALE GENOMIC DNA]</scope>
    <source>
        <strain evidence="3">UAMH 139</strain>
    </source>
</reference>
<protein>
    <submittedName>
        <fullName evidence="2">Uncharacterized protein</fullName>
    </submittedName>
</protein>
<feature type="region of interest" description="Disordered" evidence="1">
    <location>
        <begin position="44"/>
        <end position="63"/>
    </location>
</feature>
<gene>
    <name evidence="2" type="ORF">EMPG_16378</name>
</gene>
<name>A0A0H1BG47_9EURO</name>
<feature type="region of interest" description="Disordered" evidence="1">
    <location>
        <begin position="120"/>
        <end position="141"/>
    </location>
</feature>
<proteinExistence type="predicted"/>
<organism evidence="2 3">
    <name type="scientific">Blastomyces silverae</name>
    <dbReference type="NCBI Taxonomy" id="2060906"/>
    <lineage>
        <taxon>Eukaryota</taxon>
        <taxon>Fungi</taxon>
        <taxon>Dikarya</taxon>
        <taxon>Ascomycota</taxon>
        <taxon>Pezizomycotina</taxon>
        <taxon>Eurotiomycetes</taxon>
        <taxon>Eurotiomycetidae</taxon>
        <taxon>Onygenales</taxon>
        <taxon>Ajellomycetaceae</taxon>
        <taxon>Blastomyces</taxon>
    </lineage>
</organism>
<evidence type="ECO:0000256" key="1">
    <source>
        <dbReference type="SAM" id="MobiDB-lite"/>
    </source>
</evidence>
<dbReference type="AlphaFoldDB" id="A0A0H1BG47"/>
<dbReference type="Proteomes" id="UP000053573">
    <property type="component" value="Unassembled WGS sequence"/>
</dbReference>